<sequence length="127" mass="13107">MAAFAAVALSAAAGWADEMGKQDFMAGCAGCHGESGMGQGPLAEMLTVEVPDLTHLSANNDGKFPMLDVIHVIDGRTGVRAHGDPMPVWGTIFKADAAGDSGLMGGAEALARGRILSIAYYLESIQQ</sequence>
<dbReference type="KEGG" id="tpro:Ga0080559_TMP4282"/>
<keyword evidence="3 4" id="KW-0408">Iron</keyword>
<keyword evidence="1 4" id="KW-0349">Heme</keyword>
<dbReference type="STRING" id="1229727.Ga0080559_TMP4282"/>
<dbReference type="GO" id="GO:0009055">
    <property type="term" value="F:electron transfer activity"/>
    <property type="evidence" value="ECO:0007669"/>
    <property type="project" value="InterPro"/>
</dbReference>
<proteinExistence type="predicted"/>
<dbReference type="OrthoDB" id="335174at2"/>
<organism evidence="6 7">
    <name type="scientific">Salipiger profundus</name>
    <dbReference type="NCBI Taxonomy" id="1229727"/>
    <lineage>
        <taxon>Bacteria</taxon>
        <taxon>Pseudomonadati</taxon>
        <taxon>Pseudomonadota</taxon>
        <taxon>Alphaproteobacteria</taxon>
        <taxon>Rhodobacterales</taxon>
        <taxon>Roseobacteraceae</taxon>
        <taxon>Salipiger</taxon>
    </lineage>
</organism>
<dbReference type="Proteomes" id="UP000186559">
    <property type="component" value="Chromosome"/>
</dbReference>
<dbReference type="Pfam" id="PF00034">
    <property type="entry name" value="Cytochrom_C"/>
    <property type="match status" value="1"/>
</dbReference>
<reference evidence="6 7" key="1">
    <citation type="submission" date="2016-03" db="EMBL/GenBank/DDBJ databases">
        <title>Deep-sea bacteria in the southern Pacific.</title>
        <authorList>
            <person name="Tang K."/>
        </authorList>
    </citation>
    <scope>NUCLEOTIDE SEQUENCE [LARGE SCALE GENOMIC DNA]</scope>
    <source>
        <strain evidence="6 7">JLT2016</strain>
    </source>
</reference>
<dbReference type="EMBL" id="CP014796">
    <property type="protein sequence ID" value="APX25078.1"/>
    <property type="molecule type" value="Genomic_DNA"/>
</dbReference>
<dbReference type="Gene3D" id="1.10.760.10">
    <property type="entry name" value="Cytochrome c-like domain"/>
    <property type="match status" value="1"/>
</dbReference>
<evidence type="ECO:0000256" key="3">
    <source>
        <dbReference type="ARBA" id="ARBA00023004"/>
    </source>
</evidence>
<evidence type="ECO:0000313" key="7">
    <source>
        <dbReference type="Proteomes" id="UP000186559"/>
    </source>
</evidence>
<feature type="domain" description="Cytochrome c" evidence="5">
    <location>
        <begin position="15"/>
        <end position="126"/>
    </location>
</feature>
<accession>A0A1U7DAE2</accession>
<dbReference type="InterPro" id="IPR036909">
    <property type="entry name" value="Cyt_c-like_dom_sf"/>
</dbReference>
<evidence type="ECO:0000256" key="4">
    <source>
        <dbReference type="PROSITE-ProRule" id="PRU00433"/>
    </source>
</evidence>
<dbReference type="GO" id="GO:0020037">
    <property type="term" value="F:heme binding"/>
    <property type="evidence" value="ECO:0007669"/>
    <property type="project" value="InterPro"/>
</dbReference>
<evidence type="ECO:0000256" key="1">
    <source>
        <dbReference type="ARBA" id="ARBA00022617"/>
    </source>
</evidence>
<keyword evidence="2 4" id="KW-0479">Metal-binding</keyword>
<protein>
    <submittedName>
        <fullName evidence="6">Cytochrome c</fullName>
    </submittedName>
</protein>
<dbReference type="SUPFAM" id="SSF46626">
    <property type="entry name" value="Cytochrome c"/>
    <property type="match status" value="1"/>
</dbReference>
<evidence type="ECO:0000313" key="6">
    <source>
        <dbReference type="EMBL" id="APX25078.1"/>
    </source>
</evidence>
<name>A0A1U7DAE2_9RHOB</name>
<dbReference type="AlphaFoldDB" id="A0A1U7DAE2"/>
<evidence type="ECO:0000256" key="2">
    <source>
        <dbReference type="ARBA" id="ARBA00022723"/>
    </source>
</evidence>
<dbReference type="InterPro" id="IPR009056">
    <property type="entry name" value="Cyt_c-like_dom"/>
</dbReference>
<gene>
    <name evidence="6" type="ORF">Ga0080559_TMP4282</name>
</gene>
<dbReference type="GO" id="GO:0046872">
    <property type="term" value="F:metal ion binding"/>
    <property type="evidence" value="ECO:0007669"/>
    <property type="project" value="UniProtKB-KW"/>
</dbReference>
<keyword evidence="7" id="KW-1185">Reference proteome</keyword>
<dbReference type="PROSITE" id="PS51007">
    <property type="entry name" value="CYTC"/>
    <property type="match status" value="1"/>
</dbReference>
<evidence type="ECO:0000259" key="5">
    <source>
        <dbReference type="PROSITE" id="PS51007"/>
    </source>
</evidence>